<dbReference type="Proteomes" id="UP000663877">
    <property type="component" value="Unassembled WGS sequence"/>
</dbReference>
<dbReference type="PROSITE" id="PS50262">
    <property type="entry name" value="G_PROTEIN_RECEP_F1_2"/>
    <property type="match status" value="1"/>
</dbReference>
<keyword evidence="6" id="KW-0675">Receptor</keyword>
<keyword evidence="3 8" id="KW-1133">Transmembrane helix</keyword>
<keyword evidence="12" id="KW-1185">Reference proteome</keyword>
<feature type="domain" description="G-protein coupled receptors family 1 profile" evidence="9">
    <location>
        <begin position="35"/>
        <end position="285"/>
    </location>
</feature>
<name>A0A814FKB1_9BILA</name>
<organism evidence="10 12">
    <name type="scientific">Adineta steineri</name>
    <dbReference type="NCBI Taxonomy" id="433720"/>
    <lineage>
        <taxon>Eukaryota</taxon>
        <taxon>Metazoa</taxon>
        <taxon>Spiralia</taxon>
        <taxon>Gnathifera</taxon>
        <taxon>Rotifera</taxon>
        <taxon>Eurotatoria</taxon>
        <taxon>Bdelloidea</taxon>
        <taxon>Adinetida</taxon>
        <taxon>Adinetidae</taxon>
        <taxon>Adineta</taxon>
    </lineage>
</organism>
<evidence type="ECO:0000313" key="12">
    <source>
        <dbReference type="Proteomes" id="UP000663832"/>
    </source>
</evidence>
<evidence type="ECO:0000313" key="10">
    <source>
        <dbReference type="EMBL" id="CAF0981249.1"/>
    </source>
</evidence>
<feature type="transmembrane region" description="Helical" evidence="8">
    <location>
        <begin position="138"/>
        <end position="160"/>
    </location>
</feature>
<dbReference type="Gene3D" id="1.20.1070.10">
    <property type="entry name" value="Rhodopsin 7-helix transmembrane proteins"/>
    <property type="match status" value="1"/>
</dbReference>
<keyword evidence="5 8" id="KW-0472">Membrane</keyword>
<dbReference type="GO" id="GO:0004930">
    <property type="term" value="F:G protein-coupled receptor activity"/>
    <property type="evidence" value="ECO:0007669"/>
    <property type="project" value="UniProtKB-KW"/>
</dbReference>
<keyword evidence="4" id="KW-0297">G-protein coupled receptor</keyword>
<evidence type="ECO:0000256" key="1">
    <source>
        <dbReference type="ARBA" id="ARBA00004141"/>
    </source>
</evidence>
<evidence type="ECO:0000259" key="9">
    <source>
        <dbReference type="PROSITE" id="PS50262"/>
    </source>
</evidence>
<sequence>MSSNLINDEIVRLQNIGKVFDGYIMFVLIIFGTIGNLLNLFVFIRIKTLRQMSNSIFLIGSFPGSLVSLWSSRYPRSILNITGVDPLVGSIVFCKFRWLFGRWGLNMPFTCICLASIDRFLMTSRQVYYRRLFSLKRAYIMVILSSIIYLIICIPDGIYYSGYLCTALVNDRALYKQFIAYFNLILTNILSMIILGTFSILTWYNLRSTRQNRQINHLQQQVNRMMIAEFALAFITTLPNFVYNIYLQITQSMIKSQLRLAQESLWSSISVIMSFTMNVGTFYVYIIVSRPYRRNVRTALCFKRQNQVTSHQTRLQHGTTIQTFGNMTTRL</sequence>
<dbReference type="Pfam" id="PF00001">
    <property type="entry name" value="7tm_1"/>
    <property type="match status" value="1"/>
</dbReference>
<dbReference type="OrthoDB" id="9983444at2759"/>
<evidence type="ECO:0000256" key="2">
    <source>
        <dbReference type="ARBA" id="ARBA00022692"/>
    </source>
</evidence>
<dbReference type="GO" id="GO:0005886">
    <property type="term" value="C:plasma membrane"/>
    <property type="evidence" value="ECO:0007669"/>
    <property type="project" value="TreeGrafter"/>
</dbReference>
<evidence type="ECO:0000256" key="3">
    <source>
        <dbReference type="ARBA" id="ARBA00022989"/>
    </source>
</evidence>
<feature type="transmembrane region" description="Helical" evidence="8">
    <location>
        <begin position="266"/>
        <end position="288"/>
    </location>
</feature>
<dbReference type="AlphaFoldDB" id="A0A814FKB1"/>
<dbReference type="PANTHER" id="PTHR24243">
    <property type="entry name" value="G-PROTEIN COUPLED RECEPTOR"/>
    <property type="match status" value="1"/>
</dbReference>
<protein>
    <recommendedName>
        <fullName evidence="9">G-protein coupled receptors family 1 profile domain-containing protein</fullName>
    </recommendedName>
</protein>
<keyword evidence="2 8" id="KW-0812">Transmembrane</keyword>
<feature type="transmembrane region" description="Helical" evidence="8">
    <location>
        <begin position="23"/>
        <end position="44"/>
    </location>
</feature>
<dbReference type="InterPro" id="IPR000276">
    <property type="entry name" value="GPCR_Rhodpsn"/>
</dbReference>
<keyword evidence="7" id="KW-0807">Transducer</keyword>
<feature type="transmembrane region" description="Helical" evidence="8">
    <location>
        <begin position="227"/>
        <end position="246"/>
    </location>
</feature>
<dbReference type="SUPFAM" id="SSF81321">
    <property type="entry name" value="Family A G protein-coupled receptor-like"/>
    <property type="match status" value="1"/>
</dbReference>
<comment type="caution">
    <text evidence="10">The sequence shown here is derived from an EMBL/GenBank/DDBJ whole genome shotgun (WGS) entry which is preliminary data.</text>
</comment>
<gene>
    <name evidence="11" type="ORF">BJG266_LOCUS18621</name>
    <name evidence="10" type="ORF">QVE165_LOCUS13874</name>
</gene>
<dbReference type="Proteomes" id="UP000663832">
    <property type="component" value="Unassembled WGS sequence"/>
</dbReference>
<evidence type="ECO:0000256" key="6">
    <source>
        <dbReference type="ARBA" id="ARBA00023170"/>
    </source>
</evidence>
<evidence type="ECO:0000313" key="11">
    <source>
        <dbReference type="EMBL" id="CAF1051099.1"/>
    </source>
</evidence>
<evidence type="ECO:0000256" key="8">
    <source>
        <dbReference type="SAM" id="Phobius"/>
    </source>
</evidence>
<dbReference type="EMBL" id="CAJNOI010000096">
    <property type="protein sequence ID" value="CAF1051099.1"/>
    <property type="molecule type" value="Genomic_DNA"/>
</dbReference>
<dbReference type="PANTHER" id="PTHR24243:SF233">
    <property type="entry name" value="THYROTROPIN-RELEASING HORMONE RECEPTOR"/>
    <property type="match status" value="1"/>
</dbReference>
<dbReference type="InterPro" id="IPR017452">
    <property type="entry name" value="GPCR_Rhodpsn_7TM"/>
</dbReference>
<dbReference type="EMBL" id="CAJNOM010000072">
    <property type="protein sequence ID" value="CAF0981249.1"/>
    <property type="molecule type" value="Genomic_DNA"/>
</dbReference>
<feature type="transmembrane region" description="Helical" evidence="8">
    <location>
        <begin position="180"/>
        <end position="206"/>
    </location>
</feature>
<evidence type="ECO:0000256" key="7">
    <source>
        <dbReference type="ARBA" id="ARBA00023224"/>
    </source>
</evidence>
<proteinExistence type="predicted"/>
<evidence type="ECO:0000256" key="5">
    <source>
        <dbReference type="ARBA" id="ARBA00023136"/>
    </source>
</evidence>
<accession>A0A814FKB1</accession>
<evidence type="ECO:0000256" key="4">
    <source>
        <dbReference type="ARBA" id="ARBA00023040"/>
    </source>
</evidence>
<reference evidence="10" key="1">
    <citation type="submission" date="2021-02" db="EMBL/GenBank/DDBJ databases">
        <authorList>
            <person name="Nowell W R."/>
        </authorList>
    </citation>
    <scope>NUCLEOTIDE SEQUENCE</scope>
</reference>
<comment type="subcellular location">
    <subcellularLocation>
        <location evidence="1">Membrane</location>
        <topology evidence="1">Multi-pass membrane protein</topology>
    </subcellularLocation>
</comment>